<dbReference type="AlphaFoldDB" id="A0A517KXM2"/>
<evidence type="ECO:0000259" key="2">
    <source>
        <dbReference type="PROSITE" id="PS50048"/>
    </source>
</evidence>
<dbReference type="Gene3D" id="4.10.240.10">
    <property type="entry name" value="Zn(2)-C6 fungal-type DNA-binding domain"/>
    <property type="match status" value="1"/>
</dbReference>
<proteinExistence type="predicted"/>
<evidence type="ECO:0000313" key="3">
    <source>
        <dbReference type="EMBL" id="QDS68130.1"/>
    </source>
</evidence>
<dbReference type="InterPro" id="IPR052400">
    <property type="entry name" value="Zn2-C6_fungal_TF"/>
</dbReference>
<dbReference type="PROSITE" id="PS50048">
    <property type="entry name" value="ZN2_CY6_FUNGAL_2"/>
    <property type="match status" value="1"/>
</dbReference>
<organism evidence="3 4">
    <name type="scientific">Venturia effusa</name>
    <dbReference type="NCBI Taxonomy" id="50376"/>
    <lineage>
        <taxon>Eukaryota</taxon>
        <taxon>Fungi</taxon>
        <taxon>Dikarya</taxon>
        <taxon>Ascomycota</taxon>
        <taxon>Pezizomycotina</taxon>
        <taxon>Dothideomycetes</taxon>
        <taxon>Pleosporomycetidae</taxon>
        <taxon>Venturiales</taxon>
        <taxon>Venturiaceae</taxon>
        <taxon>Venturia</taxon>
    </lineage>
</organism>
<dbReference type="PANTHER" id="PTHR47657">
    <property type="entry name" value="STEROL REGULATORY ELEMENT-BINDING PROTEIN ECM22"/>
    <property type="match status" value="1"/>
</dbReference>
<dbReference type="OrthoDB" id="416217at2759"/>
<evidence type="ECO:0000256" key="1">
    <source>
        <dbReference type="ARBA" id="ARBA00023242"/>
    </source>
</evidence>
<dbReference type="CDD" id="cd00067">
    <property type="entry name" value="GAL4"/>
    <property type="match status" value="1"/>
</dbReference>
<sequence length="327" mass="36327">MDFQAYISLDHDPRFKTAHQSAMDLHDGLWNGQFGAEQLAWAPGNDEFEFAHRTPGAVVEVSDLGANVGLDTQLSEASKSCTVSPKSSSTPIAEQESVVVRVRNKPIPRKGHTKSRRGCFNCKRRKIKCQETQPACGNCEKAGIYEYLMRAMLALGASHLSITTESDLNSRALVHRVEAMNLLNKALARPAITKEEADARFAAFMILTFQSSCMDDGIFDFLTMLRGCWIQGTHIRMPDSAFSAFVGEHSHLARMDERYTAAQLETLDVKMLDEAMASLTALLPLCEAEVELRYHKLLTNIVTFAYTSPKAGRNFPSLRISSRAHNP</sequence>
<reference evidence="3 4" key="1">
    <citation type="submission" date="2019-07" db="EMBL/GenBank/DDBJ databases">
        <title>Finished genome of Venturia effusa.</title>
        <authorList>
            <person name="Young C.A."/>
            <person name="Cox M.P."/>
            <person name="Ganley A.R.D."/>
            <person name="David W.J."/>
        </authorList>
    </citation>
    <scope>NUCLEOTIDE SEQUENCE [LARGE SCALE GENOMIC DNA]</scope>
    <source>
        <strain evidence="4">albino</strain>
    </source>
</reference>
<protein>
    <recommendedName>
        <fullName evidence="2">Zn(2)-C6 fungal-type domain-containing protein</fullName>
    </recommendedName>
</protein>
<name>A0A517KXM2_9PEZI</name>
<keyword evidence="1" id="KW-0539">Nucleus</keyword>
<dbReference type="Proteomes" id="UP000316270">
    <property type="component" value="Chromosome 1"/>
</dbReference>
<dbReference type="STRING" id="50376.A0A517KXM2"/>
<evidence type="ECO:0000313" key="4">
    <source>
        <dbReference type="Proteomes" id="UP000316270"/>
    </source>
</evidence>
<dbReference type="Pfam" id="PF00172">
    <property type="entry name" value="Zn_clus"/>
    <property type="match status" value="1"/>
</dbReference>
<dbReference type="InterPro" id="IPR021858">
    <property type="entry name" value="Fun_TF"/>
</dbReference>
<dbReference type="InterPro" id="IPR001138">
    <property type="entry name" value="Zn2Cys6_DnaBD"/>
</dbReference>
<dbReference type="EMBL" id="CP042185">
    <property type="protein sequence ID" value="QDS68130.1"/>
    <property type="molecule type" value="Genomic_DNA"/>
</dbReference>
<dbReference type="Pfam" id="PF11951">
    <property type="entry name" value="Fungal_trans_2"/>
    <property type="match status" value="1"/>
</dbReference>
<gene>
    <name evidence="3" type="ORF">FKW77_010264</name>
</gene>
<dbReference type="GO" id="GO:0008270">
    <property type="term" value="F:zinc ion binding"/>
    <property type="evidence" value="ECO:0007669"/>
    <property type="project" value="InterPro"/>
</dbReference>
<dbReference type="PANTHER" id="PTHR47657:SF7">
    <property type="entry name" value="STEROL REGULATORY ELEMENT-BINDING PROTEIN ECM22"/>
    <property type="match status" value="1"/>
</dbReference>
<dbReference type="SUPFAM" id="SSF57701">
    <property type="entry name" value="Zn2/Cys6 DNA-binding domain"/>
    <property type="match status" value="1"/>
</dbReference>
<accession>A0A517KXM2</accession>
<dbReference type="InterPro" id="IPR036864">
    <property type="entry name" value="Zn2-C6_fun-type_DNA-bd_sf"/>
</dbReference>
<feature type="domain" description="Zn(2)-C6 fungal-type" evidence="2">
    <location>
        <begin position="118"/>
        <end position="146"/>
    </location>
</feature>
<dbReference type="SMART" id="SM00066">
    <property type="entry name" value="GAL4"/>
    <property type="match status" value="1"/>
</dbReference>
<keyword evidence="4" id="KW-1185">Reference proteome</keyword>
<dbReference type="GO" id="GO:0000981">
    <property type="term" value="F:DNA-binding transcription factor activity, RNA polymerase II-specific"/>
    <property type="evidence" value="ECO:0007669"/>
    <property type="project" value="InterPro"/>
</dbReference>